<dbReference type="Gene3D" id="1.10.268.10">
    <property type="entry name" value="Topoisomerase, domain 3"/>
    <property type="match status" value="1"/>
</dbReference>
<evidence type="ECO:0000256" key="1">
    <source>
        <dbReference type="ARBA" id="ARBA00000185"/>
    </source>
</evidence>
<evidence type="ECO:0000259" key="8">
    <source>
        <dbReference type="PROSITE" id="PS52040"/>
    </source>
</evidence>
<proteinExistence type="inferred from homology"/>
<keyword evidence="5" id="KW-0238">DNA-binding</keyword>
<dbReference type="InterPro" id="IPR006691">
    <property type="entry name" value="GyrA/parC_rep"/>
</dbReference>
<dbReference type="InterPro" id="IPR013757">
    <property type="entry name" value="Topo_IIA_A_a_sf"/>
</dbReference>
<evidence type="ECO:0000256" key="7">
    <source>
        <dbReference type="SAM" id="Coils"/>
    </source>
</evidence>
<feature type="domain" description="Topo IIA-type catalytic" evidence="8">
    <location>
        <begin position="1"/>
        <end position="285"/>
    </location>
</feature>
<evidence type="ECO:0000256" key="2">
    <source>
        <dbReference type="ARBA" id="ARBA00008263"/>
    </source>
</evidence>
<dbReference type="GO" id="GO:0005524">
    <property type="term" value="F:ATP binding"/>
    <property type="evidence" value="ECO:0007669"/>
    <property type="project" value="InterPro"/>
</dbReference>
<dbReference type="InterPro" id="IPR002205">
    <property type="entry name" value="Topo_IIA_dom_A"/>
</dbReference>
<keyword evidence="7" id="KW-0175">Coiled coil</keyword>
<reference evidence="9" key="1">
    <citation type="journal article" date="2014" name="Front. Microbiol.">
        <title>High frequency of phylogenetically diverse reductive dehalogenase-homologous genes in deep subseafloor sedimentary metagenomes.</title>
        <authorList>
            <person name="Kawai M."/>
            <person name="Futagami T."/>
            <person name="Toyoda A."/>
            <person name="Takaki Y."/>
            <person name="Nishi S."/>
            <person name="Hori S."/>
            <person name="Arai W."/>
            <person name="Tsubouchi T."/>
            <person name="Morono Y."/>
            <person name="Uchiyama I."/>
            <person name="Ito T."/>
            <person name="Fujiyama A."/>
            <person name="Inagaki F."/>
            <person name="Takami H."/>
        </authorList>
    </citation>
    <scope>NUCLEOTIDE SEQUENCE</scope>
    <source>
        <strain evidence="9">Expedition CK06-06</strain>
    </source>
</reference>
<dbReference type="PANTHER" id="PTHR43493">
    <property type="entry name" value="DNA GYRASE/TOPOISOMERASE SUBUNIT A"/>
    <property type="match status" value="1"/>
</dbReference>
<dbReference type="SMART" id="SM00434">
    <property type="entry name" value="TOP4c"/>
    <property type="match status" value="1"/>
</dbReference>
<dbReference type="GO" id="GO:0005737">
    <property type="term" value="C:cytoplasm"/>
    <property type="evidence" value="ECO:0007669"/>
    <property type="project" value="TreeGrafter"/>
</dbReference>
<comment type="catalytic activity">
    <reaction evidence="1">
        <text>ATP-dependent breakage, passage and rejoining of double-stranded DNA.</text>
        <dbReference type="EC" id="5.6.2.2"/>
    </reaction>
</comment>
<dbReference type="InterPro" id="IPR050220">
    <property type="entry name" value="Type_II_DNA_Topoisomerases"/>
</dbReference>
<dbReference type="Pfam" id="PF00521">
    <property type="entry name" value="DNA_topoisoIV"/>
    <property type="match status" value="1"/>
</dbReference>
<dbReference type="SUPFAM" id="SSF101904">
    <property type="entry name" value="GyrA/ParC C-terminal domain-like"/>
    <property type="match status" value="1"/>
</dbReference>
<sequence>PDFPTGGFIYGREGIVSAYRTGRGILQLRARAFIEKKEKGERESIVISEIPFQVNKARLVEKIAELVQNKKIEGISDIRDESDREGVRVVIDLKKDEISNVILNKLYKLTQMQVTFGIIFLAIVDGGPRILNLKEILEHFIRFRKEIITRRTAFDLKKAEQRAHILEGLKAALDHLDSVIKLIRKSESPVEAKNNLMKSFNLSEIQAQAILDMRLQRLTALERDKINAEYLEIIKLIEKLKQILENERLVLEIIVEELQELKEKYGDPRRTEIIEQSEEINIEDMIVEEQMVITVSGSGYIKRNPITLYRTQLRGGKGVTGMTTKEEDFVEDLFVASTHAYILVFTDKGKAYWIKTYEIPQAG</sequence>
<dbReference type="InterPro" id="IPR035516">
    <property type="entry name" value="Gyrase/topoIV_suA_C"/>
</dbReference>
<keyword evidence="6" id="KW-0413">Isomerase</keyword>
<dbReference type="PANTHER" id="PTHR43493:SF5">
    <property type="entry name" value="DNA GYRASE SUBUNIT A, CHLOROPLASTIC_MITOCHONDRIAL"/>
    <property type="match status" value="1"/>
</dbReference>
<feature type="coiled-coil region" evidence="7">
    <location>
        <begin position="227"/>
        <end position="264"/>
    </location>
</feature>
<dbReference type="InterPro" id="IPR013758">
    <property type="entry name" value="Topo_IIA_A/C_ab"/>
</dbReference>
<dbReference type="AlphaFoldDB" id="X0U2U4"/>
<dbReference type="FunFam" id="1.10.268.10:FF:000001">
    <property type="entry name" value="DNA gyrase subunit A"/>
    <property type="match status" value="1"/>
</dbReference>
<protein>
    <recommendedName>
        <fullName evidence="3">DNA topoisomerase (ATP-hydrolyzing)</fullName>
        <ecNumber evidence="3">5.6.2.2</ecNumber>
    </recommendedName>
</protein>
<evidence type="ECO:0000256" key="3">
    <source>
        <dbReference type="ARBA" id="ARBA00012895"/>
    </source>
</evidence>
<dbReference type="Gene3D" id="3.30.1360.40">
    <property type="match status" value="1"/>
</dbReference>
<organism evidence="9">
    <name type="scientific">marine sediment metagenome</name>
    <dbReference type="NCBI Taxonomy" id="412755"/>
    <lineage>
        <taxon>unclassified sequences</taxon>
        <taxon>metagenomes</taxon>
        <taxon>ecological metagenomes</taxon>
    </lineage>
</organism>
<evidence type="ECO:0000256" key="6">
    <source>
        <dbReference type="ARBA" id="ARBA00023235"/>
    </source>
</evidence>
<feature type="non-terminal residue" evidence="9">
    <location>
        <position position="1"/>
    </location>
</feature>
<dbReference type="Pfam" id="PF03989">
    <property type="entry name" value="DNA_gyraseA_C"/>
    <property type="match status" value="2"/>
</dbReference>
<dbReference type="GO" id="GO:0003918">
    <property type="term" value="F:DNA topoisomerase type II (double strand cut, ATP-hydrolyzing) activity"/>
    <property type="evidence" value="ECO:0007669"/>
    <property type="project" value="UniProtKB-EC"/>
</dbReference>
<evidence type="ECO:0000256" key="5">
    <source>
        <dbReference type="ARBA" id="ARBA00023125"/>
    </source>
</evidence>
<keyword evidence="4" id="KW-0799">Topoisomerase</keyword>
<evidence type="ECO:0000313" key="9">
    <source>
        <dbReference type="EMBL" id="GAF82780.1"/>
    </source>
</evidence>
<dbReference type="InterPro" id="IPR013760">
    <property type="entry name" value="Topo_IIA-like_dom_sf"/>
</dbReference>
<dbReference type="GO" id="GO:0009330">
    <property type="term" value="C:DNA topoisomerase type II (double strand cut, ATP-hydrolyzing) complex"/>
    <property type="evidence" value="ECO:0007669"/>
    <property type="project" value="TreeGrafter"/>
</dbReference>
<dbReference type="GO" id="GO:0003677">
    <property type="term" value="F:DNA binding"/>
    <property type="evidence" value="ECO:0007669"/>
    <property type="project" value="UniProtKB-KW"/>
</dbReference>
<dbReference type="GO" id="GO:0006265">
    <property type="term" value="P:DNA topological change"/>
    <property type="evidence" value="ECO:0007669"/>
    <property type="project" value="InterPro"/>
</dbReference>
<dbReference type="Gene3D" id="3.90.199.10">
    <property type="entry name" value="Topoisomerase II, domain 5"/>
    <property type="match status" value="1"/>
</dbReference>
<comment type="caution">
    <text evidence="9">The sequence shown here is derived from an EMBL/GenBank/DDBJ whole genome shotgun (WGS) entry which is preliminary data.</text>
</comment>
<feature type="non-terminal residue" evidence="9">
    <location>
        <position position="363"/>
    </location>
</feature>
<gene>
    <name evidence="9" type="ORF">S01H1_16553</name>
</gene>
<evidence type="ECO:0000256" key="4">
    <source>
        <dbReference type="ARBA" id="ARBA00023029"/>
    </source>
</evidence>
<dbReference type="EC" id="5.6.2.2" evidence="3"/>
<name>X0U2U4_9ZZZZ</name>
<dbReference type="FunFam" id="3.30.1360.40:FF:000002">
    <property type="entry name" value="DNA gyrase subunit A"/>
    <property type="match status" value="1"/>
</dbReference>
<dbReference type="PROSITE" id="PS52040">
    <property type="entry name" value="TOPO_IIA"/>
    <property type="match status" value="1"/>
</dbReference>
<dbReference type="EMBL" id="BARS01008717">
    <property type="protein sequence ID" value="GAF82780.1"/>
    <property type="molecule type" value="Genomic_DNA"/>
</dbReference>
<dbReference type="SUPFAM" id="SSF56719">
    <property type="entry name" value="Type II DNA topoisomerase"/>
    <property type="match status" value="1"/>
</dbReference>
<dbReference type="Gene3D" id="2.120.10.90">
    <property type="entry name" value="DNA gyrase/topoisomerase IV, subunit A, C-terminal"/>
    <property type="match status" value="1"/>
</dbReference>
<comment type="similarity">
    <text evidence="2">Belongs to the type II topoisomerase GyrA/ParC subunit family.</text>
</comment>
<accession>X0U2U4</accession>